<keyword evidence="3" id="KW-1185">Reference proteome</keyword>
<sequence length="150" mass="17244">MNIIRYIFIGIVFTFILFLGWNIFHSDNKIQMQILSHFINIDITIIGFLITLIGIIAALRNVKLVDDYMKDHGSNFKNILSVTISSGMLTIILVLLIISSIYACINIFLLIGILILQAIFFISCMFIIMNMLDMIFKKTDEPIDDKEVYK</sequence>
<evidence type="ECO:0000313" key="2">
    <source>
        <dbReference type="EMBL" id="MFD2829066.1"/>
    </source>
</evidence>
<comment type="caution">
    <text evidence="2">The sequence shown here is derived from an EMBL/GenBank/DDBJ whole genome shotgun (WGS) entry which is preliminary data.</text>
</comment>
<gene>
    <name evidence="2" type="ORF">ACFSX4_01215</name>
</gene>
<dbReference type="Proteomes" id="UP001597519">
    <property type="component" value="Unassembled WGS sequence"/>
</dbReference>
<dbReference type="RefSeq" id="WP_377770734.1">
    <property type="nucleotide sequence ID" value="NZ_JBHUOQ010000001.1"/>
</dbReference>
<evidence type="ECO:0000256" key="1">
    <source>
        <dbReference type="SAM" id="Phobius"/>
    </source>
</evidence>
<feature type="transmembrane region" description="Helical" evidence="1">
    <location>
        <begin position="37"/>
        <end position="59"/>
    </location>
</feature>
<protein>
    <recommendedName>
        <fullName evidence="4">DUF2975 domain-containing protein</fullName>
    </recommendedName>
</protein>
<feature type="transmembrane region" description="Helical" evidence="1">
    <location>
        <begin position="107"/>
        <end position="128"/>
    </location>
</feature>
<dbReference type="EMBL" id="JBHUOQ010000001">
    <property type="protein sequence ID" value="MFD2829066.1"/>
    <property type="molecule type" value="Genomic_DNA"/>
</dbReference>
<keyword evidence="1" id="KW-0812">Transmembrane</keyword>
<organism evidence="2 3">
    <name type="scientific">Corticicoccus populi</name>
    <dbReference type="NCBI Taxonomy" id="1812821"/>
    <lineage>
        <taxon>Bacteria</taxon>
        <taxon>Bacillati</taxon>
        <taxon>Bacillota</taxon>
        <taxon>Bacilli</taxon>
        <taxon>Bacillales</taxon>
        <taxon>Staphylococcaceae</taxon>
        <taxon>Corticicoccus</taxon>
    </lineage>
</organism>
<feature type="transmembrane region" description="Helical" evidence="1">
    <location>
        <begin position="7"/>
        <end position="25"/>
    </location>
</feature>
<evidence type="ECO:0000313" key="3">
    <source>
        <dbReference type="Proteomes" id="UP001597519"/>
    </source>
</evidence>
<accession>A0ABW5WQI1</accession>
<name>A0ABW5WQI1_9STAP</name>
<keyword evidence="1" id="KW-1133">Transmembrane helix</keyword>
<evidence type="ECO:0008006" key="4">
    <source>
        <dbReference type="Google" id="ProtNLM"/>
    </source>
</evidence>
<feature type="transmembrane region" description="Helical" evidence="1">
    <location>
        <begin position="79"/>
        <end position="101"/>
    </location>
</feature>
<proteinExistence type="predicted"/>
<keyword evidence="1" id="KW-0472">Membrane</keyword>
<reference evidence="3" key="1">
    <citation type="journal article" date="2019" name="Int. J. Syst. Evol. Microbiol.">
        <title>The Global Catalogue of Microorganisms (GCM) 10K type strain sequencing project: providing services to taxonomists for standard genome sequencing and annotation.</title>
        <authorList>
            <consortium name="The Broad Institute Genomics Platform"/>
            <consortium name="The Broad Institute Genome Sequencing Center for Infectious Disease"/>
            <person name="Wu L."/>
            <person name="Ma J."/>
        </authorList>
    </citation>
    <scope>NUCLEOTIDE SEQUENCE [LARGE SCALE GENOMIC DNA]</scope>
    <source>
        <strain evidence="3">KCTC 33575</strain>
    </source>
</reference>